<keyword evidence="1" id="KW-0802">TPR repeat</keyword>
<proteinExistence type="predicted"/>
<keyword evidence="3" id="KW-1185">Reference proteome</keyword>
<dbReference type="PROSITE" id="PS50005">
    <property type="entry name" value="TPR"/>
    <property type="match status" value="1"/>
</dbReference>
<dbReference type="Gene3D" id="1.25.40.10">
    <property type="entry name" value="Tetratricopeptide repeat domain"/>
    <property type="match status" value="1"/>
</dbReference>
<organism evidence="2 3">
    <name type="scientific">Crocosphaera chwakensis CCY0110</name>
    <dbReference type="NCBI Taxonomy" id="391612"/>
    <lineage>
        <taxon>Bacteria</taxon>
        <taxon>Bacillati</taxon>
        <taxon>Cyanobacteriota</taxon>
        <taxon>Cyanophyceae</taxon>
        <taxon>Oscillatoriophycideae</taxon>
        <taxon>Chroococcales</taxon>
        <taxon>Aphanothecaceae</taxon>
        <taxon>Crocosphaera</taxon>
        <taxon>Crocosphaera chwakensis</taxon>
    </lineage>
</organism>
<protein>
    <submittedName>
        <fullName evidence="2">Uncharacterized protein</fullName>
    </submittedName>
</protein>
<dbReference type="AlphaFoldDB" id="A3IMB5"/>
<gene>
    <name evidence="2" type="ORF">CY0110_28034</name>
</gene>
<accession>A3IMB5</accession>
<evidence type="ECO:0000313" key="3">
    <source>
        <dbReference type="Proteomes" id="UP000003781"/>
    </source>
</evidence>
<dbReference type="Proteomes" id="UP000003781">
    <property type="component" value="Unassembled WGS sequence"/>
</dbReference>
<dbReference type="SUPFAM" id="SSF48452">
    <property type="entry name" value="TPR-like"/>
    <property type="match status" value="1"/>
</dbReference>
<sequence length="69" mass="7988">MGNIEDVAKSWEKLAHLYEDRGRIQDAELWYRKAIEGSQQSANQKALSEILSNNENNFCSPQVFLILYI</sequence>
<dbReference type="InterPro" id="IPR011990">
    <property type="entry name" value="TPR-like_helical_dom_sf"/>
</dbReference>
<evidence type="ECO:0000256" key="1">
    <source>
        <dbReference type="PROSITE-ProRule" id="PRU00339"/>
    </source>
</evidence>
<dbReference type="InterPro" id="IPR019734">
    <property type="entry name" value="TPR_rpt"/>
</dbReference>
<feature type="repeat" description="TPR" evidence="1">
    <location>
        <begin position="8"/>
        <end position="41"/>
    </location>
</feature>
<reference evidence="2 3" key="1">
    <citation type="submission" date="2007-03" db="EMBL/GenBank/DDBJ databases">
        <authorList>
            <person name="Stal L."/>
            <person name="Ferriera S."/>
            <person name="Johnson J."/>
            <person name="Kravitz S."/>
            <person name="Beeson K."/>
            <person name="Sutton G."/>
            <person name="Rogers Y.-H."/>
            <person name="Friedman R."/>
            <person name="Frazier M."/>
            <person name="Venter J.C."/>
        </authorList>
    </citation>
    <scope>NUCLEOTIDE SEQUENCE [LARGE SCALE GENOMIC DNA]</scope>
    <source>
        <strain evidence="2 3">CCY0110</strain>
    </source>
</reference>
<evidence type="ECO:0000313" key="2">
    <source>
        <dbReference type="EMBL" id="EAZ92284.1"/>
    </source>
</evidence>
<name>A3IMB5_9CHRO</name>
<dbReference type="EMBL" id="AAXW01000007">
    <property type="protein sequence ID" value="EAZ92284.1"/>
    <property type="molecule type" value="Genomic_DNA"/>
</dbReference>
<comment type="caution">
    <text evidence="2">The sequence shown here is derived from an EMBL/GenBank/DDBJ whole genome shotgun (WGS) entry which is preliminary data.</text>
</comment>